<comment type="caution">
    <text evidence="1">The sequence shown here is derived from an EMBL/GenBank/DDBJ whole genome shotgun (WGS) entry which is preliminary data.</text>
</comment>
<sequence length="181" mass="19883">RDNKGKSLVDSPTGVRDLRAKFEEFYIISTDRVNAVIAPVTAVGPNSTNSTNSFNTASPSDTIVSPNFGIAGKSSFVDSSKYSDDPDMPELEDIIYSDDEEDVGAEADLSNLERNIYVSPIPTTRVHKDHPVTQIIGDLTSSPQTRSMTRMVNEQGGLNQINDEDFHTCMFSCFPSQEEPK</sequence>
<feature type="non-terminal residue" evidence="1">
    <location>
        <position position="181"/>
    </location>
</feature>
<gene>
    <name evidence="1" type="ORF">Tci_899595</name>
</gene>
<dbReference type="EMBL" id="BKCJ011378485">
    <property type="protein sequence ID" value="GFD27626.1"/>
    <property type="molecule type" value="Genomic_DNA"/>
</dbReference>
<protein>
    <submittedName>
        <fullName evidence="1">Uncharacterized protein</fullName>
    </submittedName>
</protein>
<accession>A0A699V2Q1</accession>
<organism evidence="1">
    <name type="scientific">Tanacetum cinerariifolium</name>
    <name type="common">Dalmatian daisy</name>
    <name type="synonym">Chrysanthemum cinerariifolium</name>
    <dbReference type="NCBI Taxonomy" id="118510"/>
    <lineage>
        <taxon>Eukaryota</taxon>
        <taxon>Viridiplantae</taxon>
        <taxon>Streptophyta</taxon>
        <taxon>Embryophyta</taxon>
        <taxon>Tracheophyta</taxon>
        <taxon>Spermatophyta</taxon>
        <taxon>Magnoliopsida</taxon>
        <taxon>eudicotyledons</taxon>
        <taxon>Gunneridae</taxon>
        <taxon>Pentapetalae</taxon>
        <taxon>asterids</taxon>
        <taxon>campanulids</taxon>
        <taxon>Asterales</taxon>
        <taxon>Asteraceae</taxon>
        <taxon>Asteroideae</taxon>
        <taxon>Anthemideae</taxon>
        <taxon>Anthemidinae</taxon>
        <taxon>Tanacetum</taxon>
    </lineage>
</organism>
<reference evidence="1" key="1">
    <citation type="journal article" date="2019" name="Sci. Rep.">
        <title>Draft genome of Tanacetum cinerariifolium, the natural source of mosquito coil.</title>
        <authorList>
            <person name="Yamashiro T."/>
            <person name="Shiraishi A."/>
            <person name="Satake H."/>
            <person name="Nakayama K."/>
        </authorList>
    </citation>
    <scope>NUCLEOTIDE SEQUENCE</scope>
</reference>
<proteinExistence type="predicted"/>
<dbReference type="AlphaFoldDB" id="A0A699V2Q1"/>
<feature type="non-terminal residue" evidence="1">
    <location>
        <position position="1"/>
    </location>
</feature>
<name>A0A699V2Q1_TANCI</name>
<evidence type="ECO:0000313" key="1">
    <source>
        <dbReference type="EMBL" id="GFD27626.1"/>
    </source>
</evidence>